<accession>A0A4C1UDY0</accession>
<dbReference type="EMBL" id="BGZK01000158">
    <property type="protein sequence ID" value="GBP24182.1"/>
    <property type="molecule type" value="Genomic_DNA"/>
</dbReference>
<gene>
    <name evidence="1" type="ORF">EVAR_10407_1</name>
</gene>
<reference evidence="1 2" key="1">
    <citation type="journal article" date="2019" name="Commun. Biol.">
        <title>The bagworm genome reveals a unique fibroin gene that provides high tensile strength.</title>
        <authorList>
            <person name="Kono N."/>
            <person name="Nakamura H."/>
            <person name="Ohtoshi R."/>
            <person name="Tomita M."/>
            <person name="Numata K."/>
            <person name="Arakawa K."/>
        </authorList>
    </citation>
    <scope>NUCLEOTIDE SEQUENCE [LARGE SCALE GENOMIC DNA]</scope>
</reference>
<name>A0A4C1UDY0_EUMVA</name>
<dbReference type="AlphaFoldDB" id="A0A4C1UDY0"/>
<organism evidence="1 2">
    <name type="scientific">Eumeta variegata</name>
    <name type="common">Bagworm moth</name>
    <name type="synonym">Eumeta japonica</name>
    <dbReference type="NCBI Taxonomy" id="151549"/>
    <lineage>
        <taxon>Eukaryota</taxon>
        <taxon>Metazoa</taxon>
        <taxon>Ecdysozoa</taxon>
        <taxon>Arthropoda</taxon>
        <taxon>Hexapoda</taxon>
        <taxon>Insecta</taxon>
        <taxon>Pterygota</taxon>
        <taxon>Neoptera</taxon>
        <taxon>Endopterygota</taxon>
        <taxon>Lepidoptera</taxon>
        <taxon>Glossata</taxon>
        <taxon>Ditrysia</taxon>
        <taxon>Tineoidea</taxon>
        <taxon>Psychidae</taxon>
        <taxon>Oiketicinae</taxon>
        <taxon>Eumeta</taxon>
    </lineage>
</organism>
<comment type="caution">
    <text evidence="1">The sequence shown here is derived from an EMBL/GenBank/DDBJ whole genome shotgun (WGS) entry which is preliminary data.</text>
</comment>
<sequence>MWRMSFASVAFSTAMFRRSLDHLKTLSIICTPHRKNSVLRDVQKSGIVQSDLSATTSSQTSNPVSDFEFPLSRSKKIDTQTCWST</sequence>
<proteinExistence type="predicted"/>
<evidence type="ECO:0000313" key="1">
    <source>
        <dbReference type="EMBL" id="GBP24182.1"/>
    </source>
</evidence>
<protein>
    <submittedName>
        <fullName evidence="1">Uncharacterized protein</fullName>
    </submittedName>
</protein>
<evidence type="ECO:0000313" key="2">
    <source>
        <dbReference type="Proteomes" id="UP000299102"/>
    </source>
</evidence>
<keyword evidence="2" id="KW-1185">Reference proteome</keyword>
<dbReference type="Proteomes" id="UP000299102">
    <property type="component" value="Unassembled WGS sequence"/>
</dbReference>